<evidence type="ECO:0000313" key="1">
    <source>
        <dbReference type="EnsemblPlants" id="AET1Gv20189700.9"/>
    </source>
</evidence>
<reference evidence="1" key="5">
    <citation type="journal article" date="2021" name="G3 (Bethesda)">
        <title>Aegilops tauschii genome assembly Aet v5.0 features greater sequence contiguity and improved annotation.</title>
        <authorList>
            <person name="Wang L."/>
            <person name="Zhu T."/>
            <person name="Rodriguez J.C."/>
            <person name="Deal K.R."/>
            <person name="Dubcovsky J."/>
            <person name="McGuire P.E."/>
            <person name="Lux T."/>
            <person name="Spannagl M."/>
            <person name="Mayer K.F.X."/>
            <person name="Baldrich P."/>
            <person name="Meyers B.C."/>
            <person name="Huo N."/>
            <person name="Gu Y.Q."/>
            <person name="Zhou H."/>
            <person name="Devos K.M."/>
            <person name="Bennetzen J.L."/>
            <person name="Unver T."/>
            <person name="Budak H."/>
            <person name="Gulick P.J."/>
            <person name="Galiba G."/>
            <person name="Kalapos B."/>
            <person name="Nelson D.R."/>
            <person name="Li P."/>
            <person name="You F.M."/>
            <person name="Luo M.C."/>
            <person name="Dvorak J."/>
        </authorList>
    </citation>
    <scope>NUCLEOTIDE SEQUENCE [LARGE SCALE GENOMIC DNA]</scope>
    <source>
        <strain evidence="1">cv. AL8/78</strain>
    </source>
</reference>
<dbReference type="Gramene" id="AET1Gv20189700.9">
    <property type="protein sequence ID" value="AET1Gv20189700.9"/>
    <property type="gene ID" value="AET1Gv20189700"/>
</dbReference>
<sequence>MLLQNSKKNTKLQRVRVWLECQRSLHHSSPPCRQVCMESIVLLSFTFQCLYNFDRNYWCSFVRIYYSML</sequence>
<proteinExistence type="predicted"/>
<dbReference type="Proteomes" id="UP000015105">
    <property type="component" value="Chromosome 1D"/>
</dbReference>
<protein>
    <submittedName>
        <fullName evidence="1">Uncharacterized protein</fullName>
    </submittedName>
</protein>
<keyword evidence="2" id="KW-1185">Reference proteome</keyword>
<organism evidence="1 2">
    <name type="scientific">Aegilops tauschii subsp. strangulata</name>
    <name type="common">Goatgrass</name>
    <dbReference type="NCBI Taxonomy" id="200361"/>
    <lineage>
        <taxon>Eukaryota</taxon>
        <taxon>Viridiplantae</taxon>
        <taxon>Streptophyta</taxon>
        <taxon>Embryophyta</taxon>
        <taxon>Tracheophyta</taxon>
        <taxon>Spermatophyta</taxon>
        <taxon>Magnoliopsida</taxon>
        <taxon>Liliopsida</taxon>
        <taxon>Poales</taxon>
        <taxon>Poaceae</taxon>
        <taxon>BOP clade</taxon>
        <taxon>Pooideae</taxon>
        <taxon>Triticodae</taxon>
        <taxon>Triticeae</taxon>
        <taxon>Triticinae</taxon>
        <taxon>Aegilops</taxon>
    </lineage>
</organism>
<name>A0A452XW08_AEGTS</name>
<reference evidence="1" key="3">
    <citation type="journal article" date="2017" name="Nature">
        <title>Genome sequence of the progenitor of the wheat D genome Aegilops tauschii.</title>
        <authorList>
            <person name="Luo M.C."/>
            <person name="Gu Y.Q."/>
            <person name="Puiu D."/>
            <person name="Wang H."/>
            <person name="Twardziok S.O."/>
            <person name="Deal K.R."/>
            <person name="Huo N."/>
            <person name="Zhu T."/>
            <person name="Wang L."/>
            <person name="Wang Y."/>
            <person name="McGuire P.E."/>
            <person name="Liu S."/>
            <person name="Long H."/>
            <person name="Ramasamy R.K."/>
            <person name="Rodriguez J.C."/>
            <person name="Van S.L."/>
            <person name="Yuan L."/>
            <person name="Wang Z."/>
            <person name="Xia Z."/>
            <person name="Xiao L."/>
            <person name="Anderson O.D."/>
            <person name="Ouyang S."/>
            <person name="Liang Y."/>
            <person name="Zimin A.V."/>
            <person name="Pertea G."/>
            <person name="Qi P."/>
            <person name="Bennetzen J.L."/>
            <person name="Dai X."/>
            <person name="Dawson M.W."/>
            <person name="Muller H.G."/>
            <person name="Kugler K."/>
            <person name="Rivarola-Duarte L."/>
            <person name="Spannagl M."/>
            <person name="Mayer K.F.X."/>
            <person name="Lu F.H."/>
            <person name="Bevan M.W."/>
            <person name="Leroy P."/>
            <person name="Li P."/>
            <person name="You F.M."/>
            <person name="Sun Q."/>
            <person name="Liu Z."/>
            <person name="Lyons E."/>
            <person name="Wicker T."/>
            <person name="Salzberg S.L."/>
            <person name="Devos K.M."/>
            <person name="Dvorak J."/>
        </authorList>
    </citation>
    <scope>NUCLEOTIDE SEQUENCE [LARGE SCALE GENOMIC DNA]</scope>
    <source>
        <strain evidence="1">cv. AL8/78</strain>
    </source>
</reference>
<reference evidence="2" key="1">
    <citation type="journal article" date="2014" name="Science">
        <title>Ancient hybridizations among the ancestral genomes of bread wheat.</title>
        <authorList>
            <consortium name="International Wheat Genome Sequencing Consortium,"/>
            <person name="Marcussen T."/>
            <person name="Sandve S.R."/>
            <person name="Heier L."/>
            <person name="Spannagl M."/>
            <person name="Pfeifer M."/>
            <person name="Jakobsen K.S."/>
            <person name="Wulff B.B."/>
            <person name="Steuernagel B."/>
            <person name="Mayer K.F."/>
            <person name="Olsen O.A."/>
        </authorList>
    </citation>
    <scope>NUCLEOTIDE SEQUENCE [LARGE SCALE GENOMIC DNA]</scope>
    <source>
        <strain evidence="2">cv. AL8/78</strain>
    </source>
</reference>
<reference evidence="2" key="2">
    <citation type="journal article" date="2017" name="Nat. Plants">
        <title>The Aegilops tauschii genome reveals multiple impacts of transposons.</title>
        <authorList>
            <person name="Zhao G."/>
            <person name="Zou C."/>
            <person name="Li K."/>
            <person name="Wang K."/>
            <person name="Li T."/>
            <person name="Gao L."/>
            <person name="Zhang X."/>
            <person name="Wang H."/>
            <person name="Yang Z."/>
            <person name="Liu X."/>
            <person name="Jiang W."/>
            <person name="Mao L."/>
            <person name="Kong X."/>
            <person name="Jiao Y."/>
            <person name="Jia J."/>
        </authorList>
    </citation>
    <scope>NUCLEOTIDE SEQUENCE [LARGE SCALE GENOMIC DNA]</scope>
    <source>
        <strain evidence="2">cv. AL8/78</strain>
    </source>
</reference>
<accession>A0A452XW08</accession>
<reference evidence="1" key="4">
    <citation type="submission" date="2019-03" db="UniProtKB">
        <authorList>
            <consortium name="EnsemblPlants"/>
        </authorList>
    </citation>
    <scope>IDENTIFICATION</scope>
</reference>
<evidence type="ECO:0000313" key="2">
    <source>
        <dbReference type="Proteomes" id="UP000015105"/>
    </source>
</evidence>
<dbReference type="AlphaFoldDB" id="A0A452XW08"/>
<dbReference type="EnsemblPlants" id="AET1Gv20189700.9">
    <property type="protein sequence ID" value="AET1Gv20189700.9"/>
    <property type="gene ID" value="AET1Gv20189700"/>
</dbReference>